<dbReference type="PANTHER" id="PTHR24171:SF8">
    <property type="entry name" value="BRCA1-ASSOCIATED RING DOMAIN PROTEIN 1"/>
    <property type="match status" value="1"/>
</dbReference>
<comment type="caution">
    <text evidence="4">The sequence shown here is derived from an EMBL/GenBank/DDBJ whole genome shotgun (WGS) entry which is preliminary data.</text>
</comment>
<protein>
    <submittedName>
        <fullName evidence="4">Ankyrin repeat domain-containing protein</fullName>
    </submittedName>
</protein>
<dbReference type="RefSeq" id="WP_166830559.1">
    <property type="nucleotide sequence ID" value="NZ_JAAOLX010000023.1"/>
</dbReference>
<reference evidence="4 5" key="1">
    <citation type="submission" date="2020-03" db="EMBL/GenBank/DDBJ databases">
        <title>Draft genome sequence of environmentally isolated violet-colored cultures.</title>
        <authorList>
            <person name="Wilson H.S."/>
        </authorList>
    </citation>
    <scope>NUCLEOTIDE SEQUENCE [LARGE SCALE GENOMIC DNA]</scope>
    <source>
        <strain evidence="4 5">HSC-16F04</strain>
    </source>
</reference>
<dbReference type="InterPro" id="IPR002110">
    <property type="entry name" value="Ankyrin_rpt"/>
</dbReference>
<dbReference type="Pfam" id="PF12796">
    <property type="entry name" value="Ank_2"/>
    <property type="match status" value="1"/>
</dbReference>
<dbReference type="SMART" id="SM00248">
    <property type="entry name" value="ANK"/>
    <property type="match status" value="2"/>
</dbReference>
<gene>
    <name evidence="4" type="ORF">HA050_21615</name>
</gene>
<dbReference type="SUPFAM" id="SSF48403">
    <property type="entry name" value="Ankyrin repeat"/>
    <property type="match status" value="1"/>
</dbReference>
<dbReference type="EMBL" id="JAAOLX010000023">
    <property type="protein sequence ID" value="NHQ88700.1"/>
    <property type="molecule type" value="Genomic_DNA"/>
</dbReference>
<keyword evidence="2 3" id="KW-0040">ANK repeat</keyword>
<evidence type="ECO:0000313" key="5">
    <source>
        <dbReference type="Proteomes" id="UP000712570"/>
    </source>
</evidence>
<keyword evidence="1" id="KW-0677">Repeat</keyword>
<evidence type="ECO:0000256" key="1">
    <source>
        <dbReference type="ARBA" id="ARBA00022737"/>
    </source>
</evidence>
<dbReference type="PROSITE" id="PS50088">
    <property type="entry name" value="ANK_REPEAT"/>
    <property type="match status" value="2"/>
</dbReference>
<sequence>MKLSDEVIKTLQEKYDYLINYDSSDPTDPIDPLTYVDSNGDNLMHIAAQLGDEKTIALLVDAKMDINQKGDMGSTVLHYAYNGKHLHLVEFLLAHGASAEIENEFGKLPGQ</sequence>
<feature type="repeat" description="ANK" evidence="3">
    <location>
        <begin position="39"/>
        <end position="71"/>
    </location>
</feature>
<evidence type="ECO:0000256" key="3">
    <source>
        <dbReference type="PROSITE-ProRule" id="PRU00023"/>
    </source>
</evidence>
<evidence type="ECO:0000256" key="2">
    <source>
        <dbReference type="ARBA" id="ARBA00023043"/>
    </source>
</evidence>
<name>A0ABX0KVE4_9NEIS</name>
<dbReference type="InterPro" id="IPR036770">
    <property type="entry name" value="Ankyrin_rpt-contain_sf"/>
</dbReference>
<accession>A0ABX0KVE4</accession>
<dbReference type="Proteomes" id="UP000712570">
    <property type="component" value="Unassembled WGS sequence"/>
</dbReference>
<dbReference type="PANTHER" id="PTHR24171">
    <property type="entry name" value="ANKYRIN REPEAT DOMAIN-CONTAINING PROTEIN 39-RELATED"/>
    <property type="match status" value="1"/>
</dbReference>
<organism evidence="4 5">
    <name type="scientific">Iodobacter violaceini</name>
    <dbReference type="NCBI Taxonomy" id="3044271"/>
    <lineage>
        <taxon>Bacteria</taxon>
        <taxon>Pseudomonadati</taxon>
        <taxon>Pseudomonadota</taxon>
        <taxon>Betaproteobacteria</taxon>
        <taxon>Neisseriales</taxon>
        <taxon>Chitinibacteraceae</taxon>
        <taxon>Iodobacter</taxon>
    </lineage>
</organism>
<evidence type="ECO:0000313" key="4">
    <source>
        <dbReference type="EMBL" id="NHQ88700.1"/>
    </source>
</evidence>
<dbReference type="Gene3D" id="1.25.40.20">
    <property type="entry name" value="Ankyrin repeat-containing domain"/>
    <property type="match status" value="2"/>
</dbReference>
<keyword evidence="5" id="KW-1185">Reference proteome</keyword>
<dbReference type="PROSITE" id="PS50297">
    <property type="entry name" value="ANK_REP_REGION"/>
    <property type="match status" value="1"/>
</dbReference>
<proteinExistence type="predicted"/>
<feature type="repeat" description="ANK" evidence="3">
    <location>
        <begin position="72"/>
        <end position="104"/>
    </location>
</feature>